<keyword evidence="4" id="KW-1003">Cell membrane</keyword>
<organism evidence="10 11">
    <name type="scientific">Actinotalea ferrariae CF5-4</name>
    <dbReference type="NCBI Taxonomy" id="948458"/>
    <lineage>
        <taxon>Bacteria</taxon>
        <taxon>Bacillati</taxon>
        <taxon>Actinomycetota</taxon>
        <taxon>Actinomycetes</taxon>
        <taxon>Micrococcales</taxon>
        <taxon>Cellulomonadaceae</taxon>
        <taxon>Actinotalea</taxon>
    </lineage>
</organism>
<dbReference type="Gene3D" id="1.25.40.600">
    <property type="match status" value="1"/>
</dbReference>
<evidence type="ECO:0000256" key="3">
    <source>
        <dbReference type="ARBA" id="ARBA00022448"/>
    </source>
</evidence>
<feature type="transmembrane region" description="Helical" evidence="9">
    <location>
        <begin position="176"/>
        <end position="195"/>
    </location>
</feature>
<protein>
    <submittedName>
        <fullName evidence="10">Transporter</fullName>
    </submittedName>
</protein>
<accession>A0A021VNN6</accession>
<evidence type="ECO:0000256" key="8">
    <source>
        <dbReference type="SAM" id="MobiDB-lite"/>
    </source>
</evidence>
<dbReference type="GO" id="GO:0005886">
    <property type="term" value="C:plasma membrane"/>
    <property type="evidence" value="ECO:0007669"/>
    <property type="project" value="UniProtKB-SubCell"/>
</dbReference>
<dbReference type="RefSeq" id="WP_081802655.1">
    <property type="nucleotide sequence ID" value="NZ_AXCW01000183.1"/>
</dbReference>
<sequence>MGDVGLLLVGAVLFVNGLASLGVVRGRSVVPLNFLVGGAQVLLPVLVLVQGSSDPAVVQGAWPSLLFGFTYLWYGLIVQRDLETEGFGWYSLFVAGIAALHAVQAVGTDPVFAVIWATWSSMWLLFFVLLGLGRTQVGSLDLGRFTGWYLVLLGIPTCTVPALLLLEGRWTTGPTAGWAALAALGAAAVASAALARRPAAGREVESPQPDVAHGTAHGTAPDTAPDSTQDTATWTAPEARQPVTSAV</sequence>
<comment type="caution">
    <text evidence="10">The sequence shown here is derived from an EMBL/GenBank/DDBJ whole genome shotgun (WGS) entry which is preliminary data.</text>
</comment>
<keyword evidence="11" id="KW-1185">Reference proteome</keyword>
<evidence type="ECO:0000256" key="7">
    <source>
        <dbReference type="ARBA" id="ARBA00023136"/>
    </source>
</evidence>
<gene>
    <name evidence="10" type="ORF">N866_05690</name>
</gene>
<reference evidence="10 11" key="1">
    <citation type="submission" date="2014-01" db="EMBL/GenBank/DDBJ databases">
        <title>Actinotalea ferrariae CF5-4.</title>
        <authorList>
            <person name="Chen F."/>
            <person name="Li Y."/>
            <person name="Wang G."/>
        </authorList>
    </citation>
    <scope>NUCLEOTIDE SEQUENCE [LARGE SCALE GENOMIC DNA]</scope>
    <source>
        <strain evidence="10 11">CF5-4</strain>
    </source>
</reference>
<comment type="similarity">
    <text evidence="2">Belongs to the AmiS/UreI family.</text>
</comment>
<evidence type="ECO:0000256" key="6">
    <source>
        <dbReference type="ARBA" id="ARBA00022989"/>
    </source>
</evidence>
<dbReference type="InterPro" id="IPR003211">
    <property type="entry name" value="AmiSUreI_transpt"/>
</dbReference>
<feature type="transmembrane region" description="Helical" evidence="9">
    <location>
        <begin position="113"/>
        <end position="133"/>
    </location>
</feature>
<feature type="transmembrane region" description="Helical" evidence="9">
    <location>
        <begin position="6"/>
        <end position="24"/>
    </location>
</feature>
<name>A0A021VNN6_9CELL</name>
<dbReference type="OrthoDB" id="6636366at2"/>
<evidence type="ECO:0000313" key="11">
    <source>
        <dbReference type="Proteomes" id="UP000019753"/>
    </source>
</evidence>
<keyword evidence="7 9" id="KW-0472">Membrane</keyword>
<feature type="compositionally biased region" description="Polar residues" evidence="8">
    <location>
        <begin position="225"/>
        <end position="234"/>
    </location>
</feature>
<feature type="transmembrane region" description="Helical" evidence="9">
    <location>
        <begin position="31"/>
        <end position="50"/>
    </location>
</feature>
<dbReference type="Pfam" id="PF02293">
    <property type="entry name" value="AmiS_UreI"/>
    <property type="match status" value="1"/>
</dbReference>
<comment type="subcellular location">
    <subcellularLocation>
        <location evidence="1">Cell membrane</location>
        <topology evidence="1">Multi-pass membrane protein</topology>
    </subcellularLocation>
</comment>
<keyword evidence="3" id="KW-0813">Transport</keyword>
<feature type="transmembrane region" description="Helical" evidence="9">
    <location>
        <begin position="56"/>
        <end position="75"/>
    </location>
</feature>
<evidence type="ECO:0000256" key="4">
    <source>
        <dbReference type="ARBA" id="ARBA00022475"/>
    </source>
</evidence>
<dbReference type="Proteomes" id="UP000019753">
    <property type="component" value="Unassembled WGS sequence"/>
</dbReference>
<proteinExistence type="inferred from homology"/>
<evidence type="ECO:0000256" key="2">
    <source>
        <dbReference type="ARBA" id="ARBA00010068"/>
    </source>
</evidence>
<evidence type="ECO:0000313" key="10">
    <source>
        <dbReference type="EMBL" id="EYR62718.1"/>
    </source>
</evidence>
<dbReference type="EMBL" id="AXCW01000183">
    <property type="protein sequence ID" value="EYR62718.1"/>
    <property type="molecule type" value="Genomic_DNA"/>
</dbReference>
<evidence type="ECO:0000256" key="1">
    <source>
        <dbReference type="ARBA" id="ARBA00004651"/>
    </source>
</evidence>
<feature type="transmembrane region" description="Helical" evidence="9">
    <location>
        <begin position="87"/>
        <end position="107"/>
    </location>
</feature>
<dbReference type="AlphaFoldDB" id="A0A021VNN6"/>
<keyword evidence="6 9" id="KW-1133">Transmembrane helix</keyword>
<evidence type="ECO:0000256" key="9">
    <source>
        <dbReference type="SAM" id="Phobius"/>
    </source>
</evidence>
<dbReference type="InterPro" id="IPR038523">
    <property type="entry name" value="AmiSUreI_transpt_sf"/>
</dbReference>
<evidence type="ECO:0000256" key="5">
    <source>
        <dbReference type="ARBA" id="ARBA00022692"/>
    </source>
</evidence>
<feature type="region of interest" description="Disordered" evidence="8">
    <location>
        <begin position="199"/>
        <end position="247"/>
    </location>
</feature>
<keyword evidence="5 9" id="KW-0812">Transmembrane</keyword>
<feature type="transmembrane region" description="Helical" evidence="9">
    <location>
        <begin position="145"/>
        <end position="164"/>
    </location>
</feature>